<dbReference type="GO" id="GO:0070513">
    <property type="term" value="F:death domain binding"/>
    <property type="evidence" value="ECO:0007669"/>
    <property type="project" value="InterPro"/>
</dbReference>
<dbReference type="PROSITE" id="PS50209">
    <property type="entry name" value="CARD"/>
    <property type="match status" value="1"/>
</dbReference>
<dbReference type="CDD" id="cd01671">
    <property type="entry name" value="CARD"/>
    <property type="match status" value="1"/>
</dbReference>
<dbReference type="PANTHER" id="PTHR15034">
    <property type="entry name" value="DEATH DOMAIN-CONTAINING PROTEIN CRADD"/>
    <property type="match status" value="1"/>
</dbReference>
<evidence type="ECO:0000313" key="3">
    <source>
        <dbReference type="WBParaSite" id="PSAMB.scaffold106size78906.g2110.t1"/>
    </source>
</evidence>
<dbReference type="Pfam" id="PF00619">
    <property type="entry name" value="CARD"/>
    <property type="match status" value="1"/>
</dbReference>
<dbReference type="Gene3D" id="1.10.533.10">
    <property type="entry name" value="Death Domain, Fas"/>
    <property type="match status" value="1"/>
</dbReference>
<sequence length="193" mass="22171">MAVEEVVVRLRADDILTQHHADLIHVEKTPYEKNQKLIDFVQKRGPRAFSCFLKCLKETGQLNIFDKLIEERKATTECENLRLLTPTGVCSSNSNLSSIQSSLRGIYSKSYRSVIPVSYAPFFFDIEEKWVNLTLKLGDSTVTEDYSDLLKRAFTKADMLIIEGDPAFPNLQMKPFNCFMLKLKKETYVHNLP</sequence>
<evidence type="ECO:0000259" key="1">
    <source>
        <dbReference type="PROSITE" id="PS50209"/>
    </source>
</evidence>
<reference evidence="3" key="1">
    <citation type="submission" date="2022-11" db="UniProtKB">
        <authorList>
            <consortium name="WormBaseParasite"/>
        </authorList>
    </citation>
    <scope>IDENTIFICATION</scope>
</reference>
<dbReference type="InterPro" id="IPR011029">
    <property type="entry name" value="DEATH-like_dom_sf"/>
</dbReference>
<accession>A0A914UKH8</accession>
<organism evidence="2 3">
    <name type="scientific">Plectus sambesii</name>
    <dbReference type="NCBI Taxonomy" id="2011161"/>
    <lineage>
        <taxon>Eukaryota</taxon>
        <taxon>Metazoa</taxon>
        <taxon>Ecdysozoa</taxon>
        <taxon>Nematoda</taxon>
        <taxon>Chromadorea</taxon>
        <taxon>Plectida</taxon>
        <taxon>Plectina</taxon>
        <taxon>Plectoidea</taxon>
        <taxon>Plectidae</taxon>
        <taxon>Plectus</taxon>
    </lineage>
</organism>
<dbReference type="InterPro" id="IPR001315">
    <property type="entry name" value="CARD"/>
</dbReference>
<dbReference type="InterPro" id="IPR037939">
    <property type="entry name" value="CRADD"/>
</dbReference>
<protein>
    <submittedName>
        <fullName evidence="3">CARD domain-containing protein</fullName>
    </submittedName>
</protein>
<dbReference type="SUPFAM" id="SSF47986">
    <property type="entry name" value="DEATH domain"/>
    <property type="match status" value="1"/>
</dbReference>
<dbReference type="GO" id="GO:0042981">
    <property type="term" value="P:regulation of apoptotic process"/>
    <property type="evidence" value="ECO:0007669"/>
    <property type="project" value="InterPro"/>
</dbReference>
<dbReference type="PANTHER" id="PTHR15034:SF5">
    <property type="entry name" value="DEATH DOMAIN-CONTAINING PROTEIN CRADD"/>
    <property type="match status" value="1"/>
</dbReference>
<feature type="domain" description="CARD" evidence="1">
    <location>
        <begin position="1"/>
        <end position="71"/>
    </location>
</feature>
<dbReference type="GO" id="GO:0002020">
    <property type="term" value="F:protease binding"/>
    <property type="evidence" value="ECO:0007669"/>
    <property type="project" value="InterPro"/>
</dbReference>
<keyword evidence="2" id="KW-1185">Reference proteome</keyword>
<evidence type="ECO:0000313" key="2">
    <source>
        <dbReference type="Proteomes" id="UP000887566"/>
    </source>
</evidence>
<dbReference type="Proteomes" id="UP000887566">
    <property type="component" value="Unplaced"/>
</dbReference>
<dbReference type="AlphaFoldDB" id="A0A914UKH8"/>
<dbReference type="WBParaSite" id="PSAMB.scaffold106size78906.g2110.t1">
    <property type="protein sequence ID" value="PSAMB.scaffold106size78906.g2110.t1"/>
    <property type="gene ID" value="PSAMB.scaffold106size78906.g2110"/>
</dbReference>
<name>A0A914UKH8_9BILA</name>
<proteinExistence type="predicted"/>